<organism evidence="1 2">
    <name type="scientific">Vreelandella sulfidaeris</name>
    <dbReference type="NCBI Taxonomy" id="115553"/>
    <lineage>
        <taxon>Bacteria</taxon>
        <taxon>Pseudomonadati</taxon>
        <taxon>Pseudomonadota</taxon>
        <taxon>Gammaproteobacteria</taxon>
        <taxon>Oceanospirillales</taxon>
        <taxon>Halomonadaceae</taxon>
        <taxon>Vreelandella</taxon>
    </lineage>
</organism>
<evidence type="ECO:0000313" key="2">
    <source>
        <dbReference type="Proteomes" id="UP000320231"/>
    </source>
</evidence>
<sequence>MVRIAYAGSDENEIIVTRQVANADETIIAELTEIEEIVVNGGGVSESGQFGGDAVEMYGSFDVATSLRPNTITILGSEGDDTVDISSLTSAHRISVQDQGWQRHHHRHRTATGRH</sequence>
<dbReference type="EMBL" id="AP019514">
    <property type="protein sequence ID" value="BBI60878.1"/>
    <property type="molecule type" value="Genomic_DNA"/>
</dbReference>
<proteinExistence type="predicted"/>
<evidence type="ECO:0000313" key="1">
    <source>
        <dbReference type="EMBL" id="BBI60878.1"/>
    </source>
</evidence>
<dbReference type="AlphaFoldDB" id="A0A455U9D4"/>
<protein>
    <submittedName>
        <fullName evidence="1">Uncharacterized protein</fullName>
    </submittedName>
</protein>
<dbReference type="Proteomes" id="UP000320231">
    <property type="component" value="Chromosome"/>
</dbReference>
<dbReference type="KEGG" id="hsr:HSBAA_21840"/>
<reference evidence="1 2" key="1">
    <citation type="journal article" date="2019" name="Microbiol. Resour. Announc.">
        <title>Complete Genome Sequence of Halomonas sulfidaeris Strain Esulfide1 Isolated from a Metal Sulfide Rock at a Depth of 2,200 Meters, Obtained Using Nanopore Sequencing.</title>
        <authorList>
            <person name="Saito M."/>
            <person name="Nishigata A."/>
            <person name="Galipon J."/>
            <person name="Arakawa K."/>
        </authorList>
    </citation>
    <scope>NUCLEOTIDE SEQUENCE [LARGE SCALE GENOMIC DNA]</scope>
    <source>
        <strain evidence="1 2">ATCC BAA-803</strain>
    </source>
</reference>
<accession>A0A455U9D4</accession>
<gene>
    <name evidence="1" type="ORF">HSBAA_21840</name>
</gene>
<name>A0A455U9D4_9GAMM</name>